<keyword evidence="1 2" id="KW-0732">Signal</keyword>
<gene>
    <name evidence="3" type="ORF">SAMN02746062_00319</name>
</gene>
<evidence type="ECO:0000256" key="2">
    <source>
        <dbReference type="SAM" id="SignalP"/>
    </source>
</evidence>
<evidence type="ECO:0008006" key="5">
    <source>
        <dbReference type="Google" id="ProtNLM"/>
    </source>
</evidence>
<dbReference type="Proteomes" id="UP000219669">
    <property type="component" value="Unassembled WGS sequence"/>
</dbReference>
<protein>
    <recommendedName>
        <fullName evidence="5">Lipoprotein SmpA/OmlA domain-containing protein</fullName>
    </recommendedName>
</protein>
<dbReference type="AlphaFoldDB" id="A0A286E3T3"/>
<organism evidence="3 4">
    <name type="scientific">Alysiella filiformis DSM 16848</name>
    <dbReference type="NCBI Taxonomy" id="1120981"/>
    <lineage>
        <taxon>Bacteria</taxon>
        <taxon>Pseudomonadati</taxon>
        <taxon>Pseudomonadota</taxon>
        <taxon>Betaproteobacteria</taxon>
        <taxon>Neisseriales</taxon>
        <taxon>Neisseriaceae</taxon>
        <taxon>Alysiella</taxon>
    </lineage>
</organism>
<accession>A0A286E3T3</accession>
<feature type="chain" id="PRO_5012018530" description="Lipoprotein SmpA/OmlA domain-containing protein" evidence="2">
    <location>
        <begin position="22"/>
        <end position="131"/>
    </location>
</feature>
<dbReference type="PROSITE" id="PS51257">
    <property type="entry name" value="PROKAR_LIPOPROTEIN"/>
    <property type="match status" value="1"/>
</dbReference>
<dbReference type="OrthoDB" id="7225452at2"/>
<keyword evidence="4" id="KW-1185">Reference proteome</keyword>
<reference evidence="3 4" key="1">
    <citation type="submission" date="2017-09" db="EMBL/GenBank/DDBJ databases">
        <authorList>
            <person name="Ehlers B."/>
            <person name="Leendertz F.H."/>
        </authorList>
    </citation>
    <scope>NUCLEOTIDE SEQUENCE [LARGE SCALE GENOMIC DNA]</scope>
    <source>
        <strain evidence="3 4">DSM 16848</strain>
    </source>
</reference>
<sequence length="131" mass="15349">MKKLEMIMLSCLILAACSSSGNPELKQMSHSQLKTSIVQGVTTKQDIQDMFGSPNDIQFHNENNVSREYWEYRYDSRTPHAMNYIPLLRTLKRGADLRKIRLIVFFDENDKVKRYTFQDATDVRKEGWLGR</sequence>
<evidence type="ECO:0000313" key="3">
    <source>
        <dbReference type="EMBL" id="SOD65521.1"/>
    </source>
</evidence>
<dbReference type="Gene3D" id="3.30.1450.10">
    <property type="match status" value="1"/>
</dbReference>
<evidence type="ECO:0000313" key="4">
    <source>
        <dbReference type="Proteomes" id="UP000219669"/>
    </source>
</evidence>
<feature type="signal peptide" evidence="2">
    <location>
        <begin position="1"/>
        <end position="21"/>
    </location>
</feature>
<dbReference type="EMBL" id="OCNF01000002">
    <property type="protein sequence ID" value="SOD65521.1"/>
    <property type="molecule type" value="Genomic_DNA"/>
</dbReference>
<dbReference type="RefSeq" id="WP_143269088.1">
    <property type="nucleotide sequence ID" value="NZ_CP083931.1"/>
</dbReference>
<name>A0A286E3T3_9NEIS</name>
<proteinExistence type="predicted"/>
<evidence type="ECO:0000256" key="1">
    <source>
        <dbReference type="ARBA" id="ARBA00022729"/>
    </source>
</evidence>
<dbReference type="InterPro" id="IPR037873">
    <property type="entry name" value="BamE-like"/>
</dbReference>